<dbReference type="AlphaFoldDB" id="A0A7G9YLD5"/>
<dbReference type="InterPro" id="IPR015424">
    <property type="entry name" value="PyrdxlP-dep_Trfase"/>
</dbReference>
<dbReference type="SUPFAM" id="SSF53383">
    <property type="entry name" value="PLP-dependent transferases"/>
    <property type="match status" value="1"/>
</dbReference>
<dbReference type="EMBL" id="MT631362">
    <property type="protein sequence ID" value="QNO48819.1"/>
    <property type="molecule type" value="Genomic_DNA"/>
</dbReference>
<reference evidence="1" key="1">
    <citation type="submission" date="2020-06" db="EMBL/GenBank/DDBJ databases">
        <title>Unique genomic features of the anaerobic methanotrophic archaea.</title>
        <authorList>
            <person name="Chadwick G.L."/>
            <person name="Skennerton C.T."/>
            <person name="Laso-Perez R."/>
            <person name="Leu A.O."/>
            <person name="Speth D.R."/>
            <person name="Yu H."/>
            <person name="Morgan-Lang C."/>
            <person name="Hatzenpichler R."/>
            <person name="Goudeau D."/>
            <person name="Malmstrom R."/>
            <person name="Brazelton W.J."/>
            <person name="Woyke T."/>
            <person name="Hallam S.J."/>
            <person name="Tyson G.W."/>
            <person name="Wegener G."/>
            <person name="Boetius A."/>
            <person name="Orphan V."/>
        </authorList>
    </citation>
    <scope>NUCLEOTIDE SEQUENCE</scope>
</reference>
<protein>
    <recommendedName>
        <fullName evidence="2">DegT/DnrJ/EryC1/StrS aminotransferase family protein</fullName>
    </recommendedName>
</protein>
<sequence>MDVGGFFEFSEFDCKDNQGSVLYYLINIAENENHSFFRDGRQAIKSVLVNIEELEDKICYLPAYLCYSILQPFRESNLKIKFYDHRHSLKPAIDEDIKNSLLYIIDYFGTEFVSNEEICEFLNKNNIVILDITHSILNKNRFKISHENLYLISSLRKVFPIPDGGVLYYTNSKFKTNGSFPKCYENMLEAMVLKRFYLKNVSEHTFKKSANLKNCFLTLYKNYEINKDKSSIQLQDIPSISLYILKNINISNIINRRSENLNFMYKNISNKEHFLCDISDIKSPFSLPLVFESEEKRNDIKGLLIKDGIYPPIHWNLQNMIPKNYLYEHELTKKILSIPIDQRYDEEDMLRAVNILNGGTL</sequence>
<accession>A0A7G9YLD5</accession>
<evidence type="ECO:0000313" key="1">
    <source>
        <dbReference type="EMBL" id="QNO48819.1"/>
    </source>
</evidence>
<evidence type="ECO:0008006" key="2">
    <source>
        <dbReference type="Google" id="ProtNLM"/>
    </source>
</evidence>
<proteinExistence type="predicted"/>
<gene>
    <name evidence="1" type="ORF">IMBEDNDK_00029</name>
</gene>
<organism evidence="1">
    <name type="scientific">Candidatus Methanogaster sp. ANME-2c ERB4</name>
    <dbReference type="NCBI Taxonomy" id="2759911"/>
    <lineage>
        <taxon>Archaea</taxon>
        <taxon>Methanobacteriati</taxon>
        <taxon>Methanobacteriota</taxon>
        <taxon>Stenosarchaea group</taxon>
        <taxon>Methanomicrobia</taxon>
        <taxon>Methanosarcinales</taxon>
        <taxon>ANME-2 cluster</taxon>
        <taxon>Candidatus Methanogasteraceae</taxon>
        <taxon>Candidatus Methanogaster</taxon>
    </lineage>
</organism>
<name>A0A7G9YLD5_9EURY</name>